<dbReference type="EMBL" id="FOUT01000002">
    <property type="protein sequence ID" value="SFM77722.1"/>
    <property type="molecule type" value="Genomic_DNA"/>
</dbReference>
<name>A0A1I4TLU9_9FLAO</name>
<gene>
    <name evidence="1" type="ORF">SAMN05444143_102179</name>
</gene>
<keyword evidence="2" id="KW-1185">Reference proteome</keyword>
<dbReference type="Proteomes" id="UP000182961">
    <property type="component" value="Unassembled WGS sequence"/>
</dbReference>
<accession>A0A1I4TLU9</accession>
<dbReference type="AlphaFoldDB" id="A0A1I4TLU9"/>
<dbReference type="RefSeq" id="WP_155959404.1">
    <property type="nucleotide sequence ID" value="NZ_CBCRUM010000008.1"/>
</dbReference>
<organism evidence="1 2">
    <name type="scientific">Flavobacterium succinicans</name>
    <dbReference type="NCBI Taxonomy" id="29536"/>
    <lineage>
        <taxon>Bacteria</taxon>
        <taxon>Pseudomonadati</taxon>
        <taxon>Bacteroidota</taxon>
        <taxon>Flavobacteriia</taxon>
        <taxon>Flavobacteriales</taxon>
        <taxon>Flavobacteriaceae</taxon>
        <taxon>Flavobacterium</taxon>
    </lineage>
</organism>
<protein>
    <submittedName>
        <fullName evidence="1">Uncharacterized protein</fullName>
    </submittedName>
</protein>
<sequence length="50" mass="5436">MLLNSPDSSGNPFWAGVQHKKIAADSGTMLPDKALLLLLLEKKVMMIVIV</sequence>
<proteinExistence type="predicted"/>
<reference evidence="2" key="1">
    <citation type="submission" date="2016-10" db="EMBL/GenBank/DDBJ databases">
        <authorList>
            <person name="Varghese N."/>
            <person name="Submissions S."/>
        </authorList>
    </citation>
    <scope>NUCLEOTIDE SEQUENCE [LARGE SCALE GENOMIC DNA]</scope>
    <source>
        <strain evidence="2">DSM 4002</strain>
    </source>
</reference>
<evidence type="ECO:0000313" key="1">
    <source>
        <dbReference type="EMBL" id="SFM77722.1"/>
    </source>
</evidence>
<evidence type="ECO:0000313" key="2">
    <source>
        <dbReference type="Proteomes" id="UP000182961"/>
    </source>
</evidence>